<evidence type="ECO:0000313" key="3">
    <source>
        <dbReference type="Proteomes" id="UP000812966"/>
    </source>
</evidence>
<comment type="caution">
    <text evidence="2">The sequence shown here is derived from an EMBL/GenBank/DDBJ whole genome shotgun (WGS) entry which is preliminary data.</text>
</comment>
<feature type="region of interest" description="Disordered" evidence="1">
    <location>
        <begin position="1"/>
        <end position="235"/>
    </location>
</feature>
<accession>A0A8K0NQ00</accession>
<keyword evidence="3" id="KW-1185">Reference proteome</keyword>
<feature type="compositionally biased region" description="Pro residues" evidence="1">
    <location>
        <begin position="114"/>
        <end position="123"/>
    </location>
</feature>
<sequence length="831" mass="89461">MPPKIDFRKRQKGALVETSQPRPIRISAPGHILGKGPGQGRMEGEPTDEVQQYRQDMANAPPRLRVELTPPPPSSSERGRGTFRGGRGRGARGVRGGIAGRGRGGALGGGMPGPSRPAGPPTGPAAMRVGQPAGQASAGPAFLNLGNSAGNSRIGAPSAGPSSYAGGRTPQPAIHPDRKPIIQSVQRQNAQAQSTPSKKLPDRPLDDSPPANAIIYSQAPPEAPDTVPSRPYQPMGAYAKVMQNRIDRSIAPPAAEPVAHMAEREVVEPATQTRNLASAGSRLEASNSVASHPVTPAPTGKRAEKSTSTGARSDTPTSVGKRPATSTSTVTASPIPMSAGIQPDSSTSQPGTSAFATTTGSTTARPKSKLKFKPNLTKPAPKPPTATDRPAPAFITRGRDAYSPSEPVVPLPSESSRSDSSDEEPLAAADRARSPTTPVEPAPDLDVEVLRSTRRIVDYTAQVKTEPGTAAMMASSIDEPEEEAVEDADDSEKQSSTLLILKSQRPDLADCWSRDVKVRIEARKAARIAVEKELENKSRRITSSMWRDDGYAVDWALISQGFVTYSYARELRPFEQPEHLRELVIARRTAWEEEQLKQWDATYPDRTRGNIKRTSFKFSFEWHRRSATLDSTVLTGGPPTASSGQSSNPAKRVRSPSPETGRKSLKCSVDQAARTTCAPTPEIGLSEQPSTSYTAIEILYVEDQRAKSRVPVVHPRQYALGISARAAKADVKEWSQRCLPKITGKQAWHPADNNKAPENVRNAVRSFIQKLFQLESIREVHSLRTMYHPNCTISVLVQDVKGTSSIGRDLANSMTGIELLARRLFTFGSSK</sequence>
<feature type="compositionally biased region" description="Low complexity" evidence="1">
    <location>
        <begin position="351"/>
        <end position="364"/>
    </location>
</feature>
<feature type="compositionally biased region" description="Polar residues" evidence="1">
    <location>
        <begin position="270"/>
        <end position="290"/>
    </location>
</feature>
<reference evidence="2" key="1">
    <citation type="submission" date="2020-04" db="EMBL/GenBank/DDBJ databases">
        <title>Analysis of mating type loci in Filobasidium floriforme.</title>
        <authorList>
            <person name="Nowrousian M."/>
        </authorList>
    </citation>
    <scope>NUCLEOTIDE SEQUENCE</scope>
    <source>
        <strain evidence="2">CBS 6242</strain>
    </source>
</reference>
<feature type="compositionally biased region" description="Polar residues" evidence="1">
    <location>
        <begin position="183"/>
        <end position="197"/>
    </location>
</feature>
<feature type="compositionally biased region" description="Low complexity" evidence="1">
    <location>
        <begin position="324"/>
        <end position="333"/>
    </location>
</feature>
<name>A0A8K0NQ00_9TREE</name>
<feature type="compositionally biased region" description="Low complexity" evidence="1">
    <location>
        <begin position="373"/>
        <end position="393"/>
    </location>
</feature>
<organism evidence="2 3">
    <name type="scientific">Filobasidium floriforme</name>
    <dbReference type="NCBI Taxonomy" id="5210"/>
    <lineage>
        <taxon>Eukaryota</taxon>
        <taxon>Fungi</taxon>
        <taxon>Dikarya</taxon>
        <taxon>Basidiomycota</taxon>
        <taxon>Agaricomycotina</taxon>
        <taxon>Tremellomycetes</taxon>
        <taxon>Filobasidiales</taxon>
        <taxon>Filobasidiaceae</taxon>
        <taxon>Filobasidium</taxon>
    </lineage>
</organism>
<dbReference type="Proteomes" id="UP000812966">
    <property type="component" value="Unassembled WGS sequence"/>
</dbReference>
<proteinExistence type="predicted"/>
<dbReference type="EMBL" id="JABELV010000089">
    <property type="protein sequence ID" value="KAG7531513.1"/>
    <property type="molecule type" value="Genomic_DNA"/>
</dbReference>
<feature type="region of interest" description="Disordered" evidence="1">
    <location>
        <begin position="249"/>
        <end position="446"/>
    </location>
</feature>
<dbReference type="AlphaFoldDB" id="A0A8K0NQ00"/>
<feature type="compositionally biased region" description="Polar residues" evidence="1">
    <location>
        <begin position="631"/>
        <end position="649"/>
    </location>
</feature>
<evidence type="ECO:0000313" key="2">
    <source>
        <dbReference type="EMBL" id="KAG7531513.1"/>
    </source>
</evidence>
<feature type="compositionally biased region" description="Low complexity" evidence="1">
    <location>
        <begin position="403"/>
        <end position="415"/>
    </location>
</feature>
<feature type="compositionally biased region" description="Gly residues" evidence="1">
    <location>
        <begin position="93"/>
        <end position="112"/>
    </location>
</feature>
<gene>
    <name evidence="2" type="ORF">FFLO_04311</name>
</gene>
<protein>
    <submittedName>
        <fullName evidence="2">Uncharacterized protein</fullName>
    </submittedName>
</protein>
<feature type="compositionally biased region" description="Polar residues" evidence="1">
    <location>
        <begin position="306"/>
        <end position="318"/>
    </location>
</feature>
<feature type="region of interest" description="Disordered" evidence="1">
    <location>
        <begin position="631"/>
        <end position="667"/>
    </location>
</feature>
<evidence type="ECO:0000256" key="1">
    <source>
        <dbReference type="SAM" id="MobiDB-lite"/>
    </source>
</evidence>
<feature type="compositionally biased region" description="Low complexity" evidence="1">
    <location>
        <begin position="130"/>
        <end position="141"/>
    </location>
</feature>